<dbReference type="PROSITE" id="PS50110">
    <property type="entry name" value="RESPONSE_REGULATORY"/>
    <property type="match status" value="1"/>
</dbReference>
<dbReference type="Gene3D" id="3.40.50.2300">
    <property type="match status" value="1"/>
</dbReference>
<dbReference type="InterPro" id="IPR007492">
    <property type="entry name" value="LytTR_DNA-bd_dom"/>
</dbReference>
<dbReference type="Gene3D" id="2.40.50.1020">
    <property type="entry name" value="LytTr DNA-binding domain"/>
    <property type="match status" value="1"/>
</dbReference>
<accession>A0A7S9L1Z0</accession>
<dbReference type="AlphaFoldDB" id="A0A7S9L1Z0"/>
<proteinExistence type="predicted"/>
<dbReference type="KEGG" id="pex:IZT61_06870"/>
<dbReference type="PROSITE" id="PS50930">
    <property type="entry name" value="HTH_LYTTR"/>
    <property type="match status" value="1"/>
</dbReference>
<keyword evidence="5" id="KW-1185">Reference proteome</keyword>
<protein>
    <submittedName>
        <fullName evidence="4">Response regulator transcription factor</fullName>
    </submittedName>
</protein>
<evidence type="ECO:0000313" key="4">
    <source>
        <dbReference type="EMBL" id="QPH40977.1"/>
    </source>
</evidence>
<evidence type="ECO:0000313" key="5">
    <source>
        <dbReference type="Proteomes" id="UP000594759"/>
    </source>
</evidence>
<evidence type="ECO:0000259" key="3">
    <source>
        <dbReference type="PROSITE" id="PS50930"/>
    </source>
</evidence>
<dbReference type="PANTHER" id="PTHR37299">
    <property type="entry name" value="TRANSCRIPTIONAL REGULATOR-RELATED"/>
    <property type="match status" value="1"/>
</dbReference>
<dbReference type="SMART" id="SM00448">
    <property type="entry name" value="REC"/>
    <property type="match status" value="1"/>
</dbReference>
<dbReference type="RefSeq" id="WP_196100429.1">
    <property type="nucleotide sequence ID" value="NZ_CP064939.1"/>
</dbReference>
<dbReference type="InterPro" id="IPR001789">
    <property type="entry name" value="Sig_transdc_resp-reg_receiver"/>
</dbReference>
<dbReference type="GO" id="GO:0003677">
    <property type="term" value="F:DNA binding"/>
    <property type="evidence" value="ECO:0007669"/>
    <property type="project" value="InterPro"/>
</dbReference>
<dbReference type="InterPro" id="IPR046947">
    <property type="entry name" value="LytR-like"/>
</dbReference>
<sequence length="231" mass="26043">MNCLIVDDHEIARSTLKQLIKFEDSLKLISECANAGDAYKIIAGQKIDLIFLDIEMPEVSGIDLVKGLGDKRPLIIFISGNREYAADAYDLNVVDFITKPVTLDRFLKSIIKAKEIFKNQDVFVPSKQDEFIFIRDSSIIRRIKLTDIEYFEAQGDYVKIGTASKTYAIYSSLKSVEGKVSGDFFLRVHRSFIVNVGKIDTVEGSTLIINKSFIPVSDAYKAVLNKRMQVL</sequence>
<dbReference type="EMBL" id="CP064939">
    <property type="protein sequence ID" value="QPH40977.1"/>
    <property type="molecule type" value="Genomic_DNA"/>
</dbReference>
<feature type="domain" description="HTH LytTR-type" evidence="3">
    <location>
        <begin position="143"/>
        <end position="230"/>
    </location>
</feature>
<evidence type="ECO:0000259" key="2">
    <source>
        <dbReference type="PROSITE" id="PS50110"/>
    </source>
</evidence>
<keyword evidence="1" id="KW-0597">Phosphoprotein</keyword>
<dbReference type="InterPro" id="IPR011006">
    <property type="entry name" value="CheY-like_superfamily"/>
</dbReference>
<dbReference type="SMART" id="SM00850">
    <property type="entry name" value="LytTR"/>
    <property type="match status" value="1"/>
</dbReference>
<gene>
    <name evidence="4" type="ORF">IZT61_06870</name>
</gene>
<dbReference type="Pfam" id="PF04397">
    <property type="entry name" value="LytTR"/>
    <property type="match status" value="1"/>
</dbReference>
<reference evidence="4 5" key="1">
    <citation type="submission" date="2020-11" db="EMBL/GenBank/DDBJ databases">
        <title>Pedobacter endophytica, an endophytic bacteria isolated form Carex pumila.</title>
        <authorList>
            <person name="Peng Y."/>
            <person name="Jiang L."/>
            <person name="Lee J."/>
        </authorList>
    </citation>
    <scope>NUCLEOTIDE SEQUENCE [LARGE SCALE GENOMIC DNA]</scope>
    <source>
        <strain evidence="4 5">JBR3-12</strain>
    </source>
</reference>
<feature type="domain" description="Response regulatory" evidence="2">
    <location>
        <begin position="2"/>
        <end position="114"/>
    </location>
</feature>
<dbReference type="PANTHER" id="PTHR37299:SF1">
    <property type="entry name" value="STAGE 0 SPORULATION PROTEIN A HOMOLOG"/>
    <property type="match status" value="1"/>
</dbReference>
<name>A0A7S9L1Z0_9SPHI</name>
<dbReference type="SUPFAM" id="SSF52172">
    <property type="entry name" value="CheY-like"/>
    <property type="match status" value="1"/>
</dbReference>
<dbReference type="Proteomes" id="UP000594759">
    <property type="component" value="Chromosome"/>
</dbReference>
<dbReference type="GO" id="GO:0000156">
    <property type="term" value="F:phosphorelay response regulator activity"/>
    <property type="evidence" value="ECO:0007669"/>
    <property type="project" value="InterPro"/>
</dbReference>
<evidence type="ECO:0000256" key="1">
    <source>
        <dbReference type="PROSITE-ProRule" id="PRU00169"/>
    </source>
</evidence>
<dbReference type="Pfam" id="PF00072">
    <property type="entry name" value="Response_reg"/>
    <property type="match status" value="1"/>
</dbReference>
<organism evidence="4 5">
    <name type="scientific">Pedobacter endophyticus</name>
    <dbReference type="NCBI Taxonomy" id="2789740"/>
    <lineage>
        <taxon>Bacteria</taxon>
        <taxon>Pseudomonadati</taxon>
        <taxon>Bacteroidota</taxon>
        <taxon>Sphingobacteriia</taxon>
        <taxon>Sphingobacteriales</taxon>
        <taxon>Sphingobacteriaceae</taxon>
        <taxon>Pedobacter</taxon>
    </lineage>
</organism>
<feature type="modified residue" description="4-aspartylphosphate" evidence="1">
    <location>
        <position position="53"/>
    </location>
</feature>